<dbReference type="GO" id="GO:0005737">
    <property type="term" value="C:cytoplasm"/>
    <property type="evidence" value="ECO:0007669"/>
    <property type="project" value="TreeGrafter"/>
</dbReference>
<dbReference type="Gene3D" id="3.40.50.720">
    <property type="entry name" value="NAD(P)-binding Rossmann-like Domain"/>
    <property type="match status" value="1"/>
</dbReference>
<dbReference type="NCBIfam" id="TIGR03466">
    <property type="entry name" value="HpnA"/>
    <property type="match status" value="1"/>
</dbReference>
<sequence>MTSFVTGATGFVGSAVVKQLLDAGETVRVLARSNSNRRNLEGLPVEIFEGDLKDQRRLEKALHGCQALFHVAADYRLWAPRSQDFYDTNVQGSQNIMHAAAEAGVNRIVYTSSVATLGLSPDGTPAHEETPSSLETMIGHYKRSKFLAEESIKDLGHRLKLNIVIVNPSTPIGPRDIKPTPTGRVIVMAASGGMPAYMNTGLNVVHVDDVAAGHLLAFEKGRIGERYILGGENLTLRDILEAIAQLTHRRPPRFRLSPHAVLPIAHLAQGWARLTSGKEPMTTVDGVRMAKKYMFFSSTKAEQLLGYQSRPAQEAIHDAISWFQANDYL</sequence>
<dbReference type="FunFam" id="3.40.50.720:FF:000425">
    <property type="entry name" value="NAD(P)-binding Rossmann-fold superfamily protein"/>
    <property type="match status" value="1"/>
</dbReference>
<feature type="domain" description="NAD-dependent epimerase/dehydratase" evidence="1">
    <location>
        <begin position="4"/>
        <end position="230"/>
    </location>
</feature>
<dbReference type="SUPFAM" id="SSF51735">
    <property type="entry name" value="NAD(P)-binding Rossmann-fold domains"/>
    <property type="match status" value="1"/>
</dbReference>
<dbReference type="Proteomes" id="UP000028839">
    <property type="component" value="Unassembled WGS sequence"/>
</dbReference>
<dbReference type="PANTHER" id="PTHR48079:SF6">
    <property type="entry name" value="NAD(P)-BINDING DOMAIN-CONTAINING PROTEIN-RELATED"/>
    <property type="match status" value="1"/>
</dbReference>
<dbReference type="PANTHER" id="PTHR48079">
    <property type="entry name" value="PROTEIN YEEZ"/>
    <property type="match status" value="1"/>
</dbReference>
<protein>
    <submittedName>
        <fullName evidence="2">NAD-dependent dehydratase</fullName>
    </submittedName>
</protein>
<dbReference type="OrthoDB" id="9787292at2"/>
<dbReference type="InterPro" id="IPR001509">
    <property type="entry name" value="Epimerase_deHydtase"/>
</dbReference>
<dbReference type="AlphaFoldDB" id="A0A0E2ZNP5"/>
<dbReference type="HOGENOM" id="CLU_007383_6_0_6"/>
<dbReference type="InterPro" id="IPR051783">
    <property type="entry name" value="NAD(P)-dependent_oxidoreduct"/>
</dbReference>
<evidence type="ECO:0000313" key="3">
    <source>
        <dbReference type="Proteomes" id="UP000028839"/>
    </source>
</evidence>
<comment type="caution">
    <text evidence="2">The sequence shown here is derived from an EMBL/GenBank/DDBJ whole genome shotgun (WGS) entry which is preliminary data.</text>
</comment>
<dbReference type="Pfam" id="PF01370">
    <property type="entry name" value="Epimerase"/>
    <property type="match status" value="1"/>
</dbReference>
<dbReference type="GO" id="GO:0004029">
    <property type="term" value="F:aldehyde dehydrogenase (NAD+) activity"/>
    <property type="evidence" value="ECO:0007669"/>
    <property type="project" value="TreeGrafter"/>
</dbReference>
<accession>A0A0E2ZNP5</accession>
<gene>
    <name evidence="2" type="ORF">IB75_05125</name>
</gene>
<organism evidence="2 3">
    <name type="scientific">Nitrosococcus oceani C-27</name>
    <dbReference type="NCBI Taxonomy" id="314279"/>
    <lineage>
        <taxon>Bacteria</taxon>
        <taxon>Pseudomonadati</taxon>
        <taxon>Pseudomonadota</taxon>
        <taxon>Gammaproteobacteria</taxon>
        <taxon>Chromatiales</taxon>
        <taxon>Chromatiaceae</taxon>
        <taxon>Nitrosococcus</taxon>
    </lineage>
</organism>
<dbReference type="InterPro" id="IPR036291">
    <property type="entry name" value="NAD(P)-bd_dom_sf"/>
</dbReference>
<name>A0A0E2ZNP5_9GAMM</name>
<evidence type="ECO:0000259" key="1">
    <source>
        <dbReference type="Pfam" id="PF01370"/>
    </source>
</evidence>
<proteinExistence type="predicted"/>
<dbReference type="CDD" id="cd05228">
    <property type="entry name" value="AR_FR_like_1_SDR_e"/>
    <property type="match status" value="1"/>
</dbReference>
<reference evidence="2 3" key="1">
    <citation type="submission" date="2014-07" db="EMBL/GenBank/DDBJ databases">
        <title>Comparative analysis of Nitrosococcus oceani genome inventories of strains from Pacific and Atlantic gyres.</title>
        <authorList>
            <person name="Lim C.K."/>
            <person name="Wang L."/>
            <person name="Sayavedra-Soto L.A."/>
            <person name="Klotz M.G."/>
        </authorList>
    </citation>
    <scope>NUCLEOTIDE SEQUENCE [LARGE SCALE GENOMIC DNA]</scope>
    <source>
        <strain evidence="2 3">C-27</strain>
    </source>
</reference>
<dbReference type="InterPro" id="IPR017829">
    <property type="entry name" value="Hopanoid-assoc_sugar_epimerase"/>
</dbReference>
<evidence type="ECO:0000313" key="2">
    <source>
        <dbReference type="EMBL" id="KFI20007.1"/>
    </source>
</evidence>
<dbReference type="EMBL" id="JPGN01000029">
    <property type="protein sequence ID" value="KFI20007.1"/>
    <property type="molecule type" value="Genomic_DNA"/>
</dbReference>